<evidence type="ECO:0000313" key="3">
    <source>
        <dbReference type="Proteomes" id="UP000719412"/>
    </source>
</evidence>
<reference evidence="2" key="2">
    <citation type="submission" date="2021-08" db="EMBL/GenBank/DDBJ databases">
        <authorList>
            <person name="Eriksson T."/>
        </authorList>
    </citation>
    <scope>NUCLEOTIDE SEQUENCE</scope>
    <source>
        <strain evidence="2">Stoneville</strain>
        <tissue evidence="2">Whole head</tissue>
    </source>
</reference>
<gene>
    <name evidence="2" type="ORF">GEV33_008790</name>
</gene>
<feature type="region of interest" description="Disordered" evidence="1">
    <location>
        <begin position="581"/>
        <end position="602"/>
    </location>
</feature>
<accession>A0A8J6HH21</accession>
<name>A0A8J6HH21_TENMO</name>
<reference evidence="2" key="1">
    <citation type="journal article" date="2020" name="J Insects Food Feed">
        <title>The yellow mealworm (Tenebrio molitor) genome: a resource for the emerging insects as food and feed industry.</title>
        <authorList>
            <person name="Eriksson T."/>
            <person name="Andere A."/>
            <person name="Kelstrup H."/>
            <person name="Emery V."/>
            <person name="Picard C."/>
        </authorList>
    </citation>
    <scope>NUCLEOTIDE SEQUENCE</scope>
    <source>
        <strain evidence="2">Stoneville</strain>
        <tissue evidence="2">Whole head</tissue>
    </source>
</reference>
<feature type="compositionally biased region" description="Polar residues" evidence="1">
    <location>
        <begin position="581"/>
        <end position="601"/>
    </location>
</feature>
<dbReference type="EMBL" id="JABDTM020024738">
    <property type="protein sequence ID" value="KAH0814001.1"/>
    <property type="molecule type" value="Genomic_DNA"/>
</dbReference>
<feature type="region of interest" description="Disordered" evidence="1">
    <location>
        <begin position="23"/>
        <end position="56"/>
    </location>
</feature>
<evidence type="ECO:0000256" key="1">
    <source>
        <dbReference type="SAM" id="MobiDB-lite"/>
    </source>
</evidence>
<organism evidence="2 3">
    <name type="scientific">Tenebrio molitor</name>
    <name type="common">Yellow mealworm beetle</name>
    <dbReference type="NCBI Taxonomy" id="7067"/>
    <lineage>
        <taxon>Eukaryota</taxon>
        <taxon>Metazoa</taxon>
        <taxon>Ecdysozoa</taxon>
        <taxon>Arthropoda</taxon>
        <taxon>Hexapoda</taxon>
        <taxon>Insecta</taxon>
        <taxon>Pterygota</taxon>
        <taxon>Neoptera</taxon>
        <taxon>Endopterygota</taxon>
        <taxon>Coleoptera</taxon>
        <taxon>Polyphaga</taxon>
        <taxon>Cucujiformia</taxon>
        <taxon>Tenebrionidae</taxon>
        <taxon>Tenebrio</taxon>
    </lineage>
</organism>
<dbReference type="Proteomes" id="UP000719412">
    <property type="component" value="Unassembled WGS sequence"/>
</dbReference>
<sequence length="661" mass="73433">MRSSPPATIRDVTGVVSAARLSSLPPREDLARQSSRTKRCDRVSPDGARCGGESEAQGMDEWRDKFHSRRRRKTRRSLCCGAEGFHCLKGLVRWGKCQYTAPDLFVVLRKPATFSADSQGPTGSDASKSRVCYPRQRGRATLDRVPFPQLGIVSMRYFIAPPPTYEPPFSFLAALSLNRPRAFAESDHLFDESEKTTPRYAQRRMRPDRMEKRGGAAIECRGMLMGPIADPVLTNMADATPNPPIKREGLKFKKKWARTNLLLKETEGCVKVFRLVREKRVGKTPVTCDESKRHPVVPELPSLITESNSCSLPDTQPRYTIYPLVIVYITFTFPTNKNHDRAHDRAGSKIQREKQCQAQKNKNSEIVEELFWSYIFLLCWHPYRRHHFPGGTHPSIAPMKDGSCAKFVFILSPSLANPRLKGMRLSLPPVRLFAPSYIVFCSPMPRTKLVQKLIFPPMAIMRVRDSAPGGGGTRSGDFTRRSAGTNSCVKVVILFSGAEEACEKYLSALTSAPQIRGKQKQDRAPLQPPSTCFDSPDRVERIIIWFGGGTGAGAADGDTGRLRCRNRGDQSTEQIITSRRLNTSAGLPASVQQPPHSSTKPSRVCFSRRLAVRAVLELPSMVESGTAQGSPLGPPLLPVRHECPTMVLPRSVMVGLSSTCE</sequence>
<dbReference type="AlphaFoldDB" id="A0A8J6HH21"/>
<keyword evidence="3" id="KW-1185">Reference proteome</keyword>
<protein>
    <submittedName>
        <fullName evidence="2">Uncharacterized protein</fullName>
    </submittedName>
</protein>
<feature type="region of interest" description="Disordered" evidence="1">
    <location>
        <begin position="513"/>
        <end position="532"/>
    </location>
</feature>
<comment type="caution">
    <text evidence="2">The sequence shown here is derived from an EMBL/GenBank/DDBJ whole genome shotgun (WGS) entry which is preliminary data.</text>
</comment>
<proteinExistence type="predicted"/>
<evidence type="ECO:0000313" key="2">
    <source>
        <dbReference type="EMBL" id="KAH0814001.1"/>
    </source>
</evidence>